<dbReference type="RefSeq" id="WP_229833386.1">
    <property type="nucleotide sequence ID" value="NZ_BNAO01000001.1"/>
</dbReference>
<dbReference type="InterPro" id="IPR023361">
    <property type="entry name" value="DUF1285_beta_roll_sf"/>
</dbReference>
<accession>A0ABQ3KTT4</accession>
<proteinExistence type="predicted"/>
<dbReference type="EMBL" id="BNAO01000001">
    <property type="protein sequence ID" value="GHG59491.1"/>
    <property type="molecule type" value="Genomic_DNA"/>
</dbReference>
<dbReference type="Gene3D" id="2.30.270.10">
    <property type="entry name" value="duf1285 protein"/>
    <property type="match status" value="1"/>
</dbReference>
<dbReference type="InterPro" id="IPR048341">
    <property type="entry name" value="DUF1285_N"/>
</dbReference>
<organism evidence="3 4">
    <name type="scientific">Alishewanella longhuensis</name>
    <dbReference type="NCBI Taxonomy" id="1091037"/>
    <lineage>
        <taxon>Bacteria</taxon>
        <taxon>Pseudomonadati</taxon>
        <taxon>Pseudomonadota</taxon>
        <taxon>Gammaproteobacteria</taxon>
        <taxon>Alteromonadales</taxon>
        <taxon>Alteromonadaceae</taxon>
        <taxon>Alishewanella</taxon>
    </lineage>
</organism>
<evidence type="ECO:0000259" key="1">
    <source>
        <dbReference type="Pfam" id="PF06938"/>
    </source>
</evidence>
<feature type="domain" description="DUF1285" evidence="2">
    <location>
        <begin position="87"/>
        <end position="164"/>
    </location>
</feature>
<name>A0ABQ3KTT4_9ALTE</name>
<evidence type="ECO:0000259" key="2">
    <source>
        <dbReference type="Pfam" id="PF21028"/>
    </source>
</evidence>
<sequence length="199" mass="22813">MPDIMDLSRLQQQLQHPELSPVESWNPTFCGDLPVRIDVDGHWYYQDSKIERLPLVKLFASVLLCQGQEYFLQTPVEKVRIQVADVPFLITQSQWQQGEAGPELWLTTNLGDTIPLSATYPLVLRPFSGQVLPYVQLWRGIQARLHRNLYYQLLEEAELKENQIQQEDGLPGAIHLRCTIQSAGQRFLLAEEKLSASDT</sequence>
<dbReference type="Pfam" id="PF21028">
    <property type="entry name" value="DUF1285_C"/>
    <property type="match status" value="1"/>
</dbReference>
<protein>
    <recommendedName>
        <fullName evidence="5">DUF1285 domain-containing protein</fullName>
    </recommendedName>
</protein>
<evidence type="ECO:0008006" key="5">
    <source>
        <dbReference type="Google" id="ProtNLM"/>
    </source>
</evidence>
<comment type="caution">
    <text evidence="3">The sequence shown here is derived from an EMBL/GenBank/DDBJ whole genome shotgun (WGS) entry which is preliminary data.</text>
</comment>
<dbReference type="Pfam" id="PF06938">
    <property type="entry name" value="DUF1285_N"/>
    <property type="match status" value="1"/>
</dbReference>
<dbReference type="Proteomes" id="UP000659697">
    <property type="component" value="Unassembled WGS sequence"/>
</dbReference>
<keyword evidence="4" id="KW-1185">Reference proteome</keyword>
<gene>
    <name evidence="3" type="ORF">GCM10010919_02100</name>
</gene>
<dbReference type="InterPro" id="IPR048342">
    <property type="entry name" value="DUF1285_C"/>
</dbReference>
<dbReference type="Gene3D" id="3.10.540.10">
    <property type="entry name" value="duf1285 like domain"/>
    <property type="match status" value="1"/>
</dbReference>
<evidence type="ECO:0000313" key="4">
    <source>
        <dbReference type="Proteomes" id="UP000659697"/>
    </source>
</evidence>
<feature type="domain" description="DUF1285" evidence="1">
    <location>
        <begin position="21"/>
        <end position="86"/>
    </location>
</feature>
<reference evidence="4" key="1">
    <citation type="journal article" date="2019" name="Int. J. Syst. Evol. Microbiol.">
        <title>The Global Catalogue of Microorganisms (GCM) 10K type strain sequencing project: providing services to taxonomists for standard genome sequencing and annotation.</title>
        <authorList>
            <consortium name="The Broad Institute Genomics Platform"/>
            <consortium name="The Broad Institute Genome Sequencing Center for Infectious Disease"/>
            <person name="Wu L."/>
            <person name="Ma J."/>
        </authorList>
    </citation>
    <scope>NUCLEOTIDE SEQUENCE [LARGE SCALE GENOMIC DNA]</scope>
    <source>
        <strain evidence="4">CGMCC 1.7003</strain>
    </source>
</reference>
<evidence type="ECO:0000313" key="3">
    <source>
        <dbReference type="EMBL" id="GHG59491.1"/>
    </source>
</evidence>